<proteinExistence type="predicted"/>
<evidence type="ECO:0000256" key="4">
    <source>
        <dbReference type="ARBA" id="ARBA00022562"/>
    </source>
</evidence>
<dbReference type="EMBL" id="MF431496">
    <property type="protein sequence ID" value="AUB51189.1"/>
    <property type="molecule type" value="Genomic_DNA"/>
</dbReference>
<dbReference type="GO" id="GO:0019033">
    <property type="term" value="C:viral tegument"/>
    <property type="evidence" value="ECO:0007669"/>
    <property type="project" value="UniProtKB-SubCell"/>
</dbReference>
<keyword evidence="7" id="KW-1035">Host cytoplasm</keyword>
<evidence type="ECO:0000256" key="2">
    <source>
        <dbReference type="ARBA" id="ARBA00004192"/>
    </source>
</evidence>
<evidence type="ECO:0000313" key="9">
    <source>
        <dbReference type="EMBL" id="AUB51019.1"/>
    </source>
</evidence>
<gene>
    <name evidence="8" type="primary">MDV033</name>
</gene>
<keyword evidence="5" id="KW-0920">Virion tegument</keyword>
<keyword evidence="6" id="KW-0946">Virion</keyword>
<dbReference type="EMBL" id="MF431493">
    <property type="protein sequence ID" value="AUB50934.1"/>
    <property type="molecule type" value="Genomic_DNA"/>
</dbReference>
<dbReference type="EMBL" id="MF431494">
    <property type="protein sequence ID" value="AUB51019.1"/>
    <property type="molecule type" value="Genomic_DNA"/>
</dbReference>
<evidence type="ECO:0000313" key="8">
    <source>
        <dbReference type="EMBL" id="AUB50934.1"/>
    </source>
</evidence>
<name>A0A2H4V7G4_9ALPH</name>
<accession>A0A2H4V7G4</accession>
<dbReference type="Pfam" id="PF03252">
    <property type="entry name" value="Herpes_UL21"/>
    <property type="match status" value="1"/>
</dbReference>
<reference evidence="8" key="1">
    <citation type="journal article" date="2017" name="Evol. Appl.">
        <title>A phylogenomic analysis of Marek's disease virus reveals independent paths to virulence in Eurasia and North America.</title>
        <authorList>
            <person name="Trimpert J."/>
            <person name="Groenke N."/>
            <person name="Jenckel M."/>
            <person name="He S."/>
            <person name="Kunec D."/>
            <person name="Szpara M.L."/>
            <person name="Spatz S.J."/>
            <person name="Osterrieder N."/>
            <person name="McMahon D.P."/>
        </authorList>
    </citation>
    <scope>NUCLEOTIDE SEQUENCE</scope>
    <source>
        <strain evidence="8">ATE2539</strain>
        <strain evidence="9">EU-1</strain>
        <strain evidence="10">Polen5</strain>
    </source>
</reference>
<evidence type="ECO:0000256" key="1">
    <source>
        <dbReference type="ARBA" id="ARBA00004147"/>
    </source>
</evidence>
<dbReference type="GO" id="GO:0042025">
    <property type="term" value="C:host cell nucleus"/>
    <property type="evidence" value="ECO:0007669"/>
    <property type="project" value="UniProtKB-SubCell"/>
</dbReference>
<evidence type="ECO:0000256" key="6">
    <source>
        <dbReference type="ARBA" id="ARBA00022844"/>
    </source>
</evidence>
<sequence length="546" mass="61213">MDIKYGHVLAYRNVQFYVSECGYKAYFFCGGCLFAVGRPRTDDEYLPELAKIGLVLRGGQSKPLAAHVRRELLRRGMKWAFSSDEDELFIDSIAVLSRDGICSERELCGLLCLETYDPDIAKYMVPTNAISGLTIQAAYDFPHDRTIHIPEFPIITDIYSDLVYECSRDAFVLTCARLTELPKSLSDLVEGLFDGIPTPREALSSEIFGRRVDVIVTAKKAANTTTVQRAWDILQHGCRGKLNVNSNRTNPVQRKKHARFSSFVQIKYIPPVFKIWSCDTSSCMPSTSLNKLWEIFWKVDSVFNMNMLNLNSNLYTENGSQSDLEIIQSELGMISNALFGRHASMFVGVGPENKNISPSQKFLLLQYIHILNRLPNCYDLIRELCDHHTSTIEGECPTAMPDCALADMTNSLFRAILFLGMATEIVVNWMPSSLEEPTSRVPSPSAFADATTLLDVAETSAPKSIQDLKIRKLALILDGLYKDIDPIDVALRESVGEDTAELLCAAIDISVLSAFEHWGYYSRYMQCIISLIDTRLRNSGCITICS</sequence>
<comment type="subcellular location">
    <subcellularLocation>
        <location evidence="2">Host cytoplasm</location>
    </subcellularLocation>
    <subcellularLocation>
        <location evidence="1">Host nucleus</location>
    </subcellularLocation>
    <subcellularLocation>
        <location evidence="3">Virion tegument</location>
    </subcellularLocation>
</comment>
<organism evidence="8">
    <name type="scientific">Gallid alphaherpesvirus 2</name>
    <dbReference type="NCBI Taxonomy" id="10390"/>
    <lineage>
        <taxon>Viruses</taxon>
        <taxon>Duplodnaviria</taxon>
        <taxon>Heunggongvirae</taxon>
        <taxon>Peploviricota</taxon>
        <taxon>Herviviricetes</taxon>
        <taxon>Herpesvirales</taxon>
        <taxon>Orthoherpesviridae</taxon>
        <taxon>Alphaherpesvirinae</taxon>
        <taxon>Mardivirus</taxon>
        <taxon>Mardivirus gallidalpha2</taxon>
    </lineage>
</organism>
<evidence type="ECO:0000313" key="10">
    <source>
        <dbReference type="EMBL" id="AUB51189.1"/>
    </source>
</evidence>
<protein>
    <submittedName>
        <fullName evidence="8">Tegument protein UL21</fullName>
    </submittedName>
</protein>
<evidence type="ECO:0000256" key="5">
    <source>
        <dbReference type="ARBA" id="ARBA00022580"/>
    </source>
</evidence>
<evidence type="ECO:0000256" key="3">
    <source>
        <dbReference type="ARBA" id="ARBA00004535"/>
    </source>
</evidence>
<evidence type="ECO:0000256" key="7">
    <source>
        <dbReference type="ARBA" id="ARBA00023200"/>
    </source>
</evidence>
<keyword evidence="4" id="KW-1048">Host nucleus</keyword>
<dbReference type="GO" id="GO:0030430">
    <property type="term" value="C:host cell cytoplasm"/>
    <property type="evidence" value="ECO:0007669"/>
    <property type="project" value="UniProtKB-SubCell"/>
</dbReference>
<dbReference type="InterPro" id="IPR004936">
    <property type="entry name" value="Herpes_UL21"/>
</dbReference>